<keyword evidence="2" id="KW-1185">Reference proteome</keyword>
<accession>A0ACB9BQK1</accession>
<name>A0ACB9BQK1_CICIN</name>
<evidence type="ECO:0000313" key="2">
    <source>
        <dbReference type="Proteomes" id="UP001055811"/>
    </source>
</evidence>
<organism evidence="1 2">
    <name type="scientific">Cichorium intybus</name>
    <name type="common">Chicory</name>
    <dbReference type="NCBI Taxonomy" id="13427"/>
    <lineage>
        <taxon>Eukaryota</taxon>
        <taxon>Viridiplantae</taxon>
        <taxon>Streptophyta</taxon>
        <taxon>Embryophyta</taxon>
        <taxon>Tracheophyta</taxon>
        <taxon>Spermatophyta</taxon>
        <taxon>Magnoliopsida</taxon>
        <taxon>eudicotyledons</taxon>
        <taxon>Gunneridae</taxon>
        <taxon>Pentapetalae</taxon>
        <taxon>asterids</taxon>
        <taxon>campanulids</taxon>
        <taxon>Asterales</taxon>
        <taxon>Asteraceae</taxon>
        <taxon>Cichorioideae</taxon>
        <taxon>Cichorieae</taxon>
        <taxon>Cichoriinae</taxon>
        <taxon>Cichorium</taxon>
    </lineage>
</organism>
<proteinExistence type="predicted"/>
<dbReference type="EMBL" id="CM042014">
    <property type="protein sequence ID" value="KAI3724309.1"/>
    <property type="molecule type" value="Genomic_DNA"/>
</dbReference>
<evidence type="ECO:0000313" key="1">
    <source>
        <dbReference type="EMBL" id="KAI3724309.1"/>
    </source>
</evidence>
<reference evidence="2" key="1">
    <citation type="journal article" date="2022" name="Mol. Ecol. Resour.">
        <title>The genomes of chicory, endive, great burdock and yacon provide insights into Asteraceae palaeo-polyploidization history and plant inulin production.</title>
        <authorList>
            <person name="Fan W."/>
            <person name="Wang S."/>
            <person name="Wang H."/>
            <person name="Wang A."/>
            <person name="Jiang F."/>
            <person name="Liu H."/>
            <person name="Zhao H."/>
            <person name="Xu D."/>
            <person name="Zhang Y."/>
        </authorList>
    </citation>
    <scope>NUCLEOTIDE SEQUENCE [LARGE SCALE GENOMIC DNA]</scope>
    <source>
        <strain evidence="2">cv. Punajuju</strain>
    </source>
</reference>
<reference evidence="1 2" key="2">
    <citation type="journal article" date="2022" name="Mol. Ecol. Resour.">
        <title>The genomes of chicory, endive, great burdock and yacon provide insights into Asteraceae paleo-polyploidization history and plant inulin production.</title>
        <authorList>
            <person name="Fan W."/>
            <person name="Wang S."/>
            <person name="Wang H."/>
            <person name="Wang A."/>
            <person name="Jiang F."/>
            <person name="Liu H."/>
            <person name="Zhao H."/>
            <person name="Xu D."/>
            <person name="Zhang Y."/>
        </authorList>
    </citation>
    <scope>NUCLEOTIDE SEQUENCE [LARGE SCALE GENOMIC DNA]</scope>
    <source>
        <strain evidence="2">cv. Punajuju</strain>
        <tissue evidence="1">Leaves</tissue>
    </source>
</reference>
<dbReference type="Proteomes" id="UP001055811">
    <property type="component" value="Linkage Group LG06"/>
</dbReference>
<sequence>MVEVPPPKYVKIQEKPPPKPPKAVETATYATANSDRPYAATATYATIRDIDEDHTTGMKLQKNHKKRSENIKNSDQDHKMVDVQTYHEMHSIEKQKSEHFGGYMVSDLLGKHPHLMEGVVQCQDIREYEEQHYRVFWTGLRGQLARDVPFSTICWSTLELVRRRLLSVVGEEANTATMLGANFLAGFVAEGVRALRMTTRQILMEVWRYCSLLKANIEFNRK</sequence>
<comment type="caution">
    <text evidence="1">The sequence shown here is derived from an EMBL/GenBank/DDBJ whole genome shotgun (WGS) entry which is preliminary data.</text>
</comment>
<protein>
    <submittedName>
        <fullName evidence="1">Uncharacterized protein</fullName>
    </submittedName>
</protein>
<gene>
    <name evidence="1" type="ORF">L2E82_36081</name>
</gene>